<evidence type="ECO:0000313" key="4">
    <source>
        <dbReference type="Proteomes" id="UP001194696"/>
    </source>
</evidence>
<feature type="region of interest" description="Disordered" evidence="1">
    <location>
        <begin position="204"/>
        <end position="261"/>
    </location>
</feature>
<accession>A0ABQ7K0G7</accession>
<organism evidence="3 4">
    <name type="scientific">Linnemannia gamsii</name>
    <dbReference type="NCBI Taxonomy" id="64522"/>
    <lineage>
        <taxon>Eukaryota</taxon>
        <taxon>Fungi</taxon>
        <taxon>Fungi incertae sedis</taxon>
        <taxon>Mucoromycota</taxon>
        <taxon>Mortierellomycotina</taxon>
        <taxon>Mortierellomycetes</taxon>
        <taxon>Mortierellales</taxon>
        <taxon>Mortierellaceae</taxon>
        <taxon>Linnemannia</taxon>
    </lineage>
</organism>
<feature type="region of interest" description="Disordered" evidence="1">
    <location>
        <begin position="1"/>
        <end position="30"/>
    </location>
</feature>
<feature type="compositionally biased region" description="Polar residues" evidence="1">
    <location>
        <begin position="13"/>
        <end position="30"/>
    </location>
</feature>
<sequence length="318" mass="35189">MTTPAISPVSDDAATSTIASEEESAGSTSMAWVDVSEAAMAARVKSADDDEVMDSEWEFSENTLGSMTAQQRESLSALRDFWDAMEEVVGDPQEAEEIREEFEEQLIEQLQAMDDEYGEEEESAMVITQEELVHGMEEKMMDARDRADFDEEMVSREGRVFEYVPRWTESMLFGISLAIGGVVVALAQARAQTLDLLQTATSNQKRFGDEDDDEVNESYSSSSSSDLDSDSDSDSDSDESKSEKGKLTHKSSSSCKKSKSRTTTNMIIPRAANRLLLAMALVANFWVVHSENWDLPAWMFVGLGSTAVLLAHAWVPHL</sequence>
<reference evidence="3 4" key="1">
    <citation type="journal article" date="2020" name="Fungal Divers.">
        <title>Resolving the Mortierellaceae phylogeny through synthesis of multi-gene phylogenetics and phylogenomics.</title>
        <authorList>
            <person name="Vandepol N."/>
            <person name="Liber J."/>
            <person name="Desiro A."/>
            <person name="Na H."/>
            <person name="Kennedy M."/>
            <person name="Barry K."/>
            <person name="Grigoriev I.V."/>
            <person name="Miller A.N."/>
            <person name="O'Donnell K."/>
            <person name="Stajich J.E."/>
            <person name="Bonito G."/>
        </authorList>
    </citation>
    <scope>NUCLEOTIDE SEQUENCE [LARGE SCALE GENOMIC DNA]</scope>
    <source>
        <strain evidence="3 4">AD045</strain>
    </source>
</reference>
<evidence type="ECO:0000256" key="1">
    <source>
        <dbReference type="SAM" id="MobiDB-lite"/>
    </source>
</evidence>
<comment type="caution">
    <text evidence="3">The sequence shown here is derived from an EMBL/GenBank/DDBJ whole genome shotgun (WGS) entry which is preliminary data.</text>
</comment>
<feature type="transmembrane region" description="Helical" evidence="2">
    <location>
        <begin position="271"/>
        <end position="289"/>
    </location>
</feature>
<name>A0ABQ7K0G7_9FUNG</name>
<keyword evidence="2" id="KW-0472">Membrane</keyword>
<gene>
    <name evidence="3" type="ORF">BGZ96_007452</name>
</gene>
<dbReference type="EMBL" id="JAAAIM010000384">
    <property type="protein sequence ID" value="KAG0288830.1"/>
    <property type="molecule type" value="Genomic_DNA"/>
</dbReference>
<evidence type="ECO:0000256" key="2">
    <source>
        <dbReference type="SAM" id="Phobius"/>
    </source>
</evidence>
<keyword evidence="2" id="KW-0812">Transmembrane</keyword>
<keyword evidence="4" id="KW-1185">Reference proteome</keyword>
<feature type="transmembrane region" description="Helical" evidence="2">
    <location>
        <begin position="171"/>
        <end position="189"/>
    </location>
</feature>
<feature type="transmembrane region" description="Helical" evidence="2">
    <location>
        <begin position="295"/>
        <end position="315"/>
    </location>
</feature>
<feature type="compositionally biased region" description="Low complexity" evidence="1">
    <location>
        <begin position="217"/>
        <end position="226"/>
    </location>
</feature>
<evidence type="ECO:0000313" key="3">
    <source>
        <dbReference type="EMBL" id="KAG0288830.1"/>
    </source>
</evidence>
<feature type="compositionally biased region" description="Acidic residues" evidence="1">
    <location>
        <begin position="227"/>
        <end position="237"/>
    </location>
</feature>
<protein>
    <recommendedName>
        <fullName evidence="5">Transmembrane protein</fullName>
    </recommendedName>
</protein>
<keyword evidence="2" id="KW-1133">Transmembrane helix</keyword>
<dbReference type="Proteomes" id="UP001194696">
    <property type="component" value="Unassembled WGS sequence"/>
</dbReference>
<evidence type="ECO:0008006" key="5">
    <source>
        <dbReference type="Google" id="ProtNLM"/>
    </source>
</evidence>
<proteinExistence type="predicted"/>